<dbReference type="PANTHER" id="PTHR41339:SF1">
    <property type="entry name" value="SECRETED PROTEIN"/>
    <property type="match status" value="1"/>
</dbReference>
<dbReference type="PANTHER" id="PTHR41339">
    <property type="entry name" value="LIPL48"/>
    <property type="match status" value="1"/>
</dbReference>
<evidence type="ECO:0000259" key="1">
    <source>
        <dbReference type="PROSITE" id="PS52015"/>
    </source>
</evidence>
<dbReference type="AlphaFoldDB" id="A0A5C7B462"/>
<dbReference type="OrthoDB" id="1521716at2"/>
<dbReference type="PROSITE" id="PS52015">
    <property type="entry name" value="TONB_CTD"/>
    <property type="match status" value="1"/>
</dbReference>
<dbReference type="InterPro" id="IPR037682">
    <property type="entry name" value="TonB_C"/>
</dbReference>
<gene>
    <name evidence="2" type="ORF">FUA26_01495</name>
</gene>
<dbReference type="Gene3D" id="3.30.1150.10">
    <property type="match status" value="1"/>
</dbReference>
<name>A0A5C7B462_9FLAO</name>
<dbReference type="Pfam" id="PF03544">
    <property type="entry name" value="TonB_C"/>
    <property type="match status" value="1"/>
</dbReference>
<accession>A0A5C7B462</accession>
<proteinExistence type="predicted"/>
<dbReference type="InterPro" id="IPR011050">
    <property type="entry name" value="Pectin_lyase_fold/virulence"/>
</dbReference>
<reference evidence="3" key="1">
    <citation type="submission" date="2019-08" db="EMBL/GenBank/DDBJ databases">
        <title>Seonamhaeicola sediminis sp. nov., isolated from marine sediment.</title>
        <authorList>
            <person name="Cao W.R."/>
        </authorList>
    </citation>
    <scope>NUCLEOTIDE SEQUENCE [LARGE SCALE GENOMIC DNA]</scope>
    <source>
        <strain evidence="3">Gy8</strain>
    </source>
</reference>
<dbReference type="RefSeq" id="WP_147130713.1">
    <property type="nucleotide sequence ID" value="NZ_VOSC01000005.1"/>
</dbReference>
<dbReference type="SUPFAM" id="SSF74653">
    <property type="entry name" value="TolA/TonB C-terminal domain"/>
    <property type="match status" value="1"/>
</dbReference>
<dbReference type="Proteomes" id="UP000321790">
    <property type="component" value="Unassembled WGS sequence"/>
</dbReference>
<feature type="domain" description="TonB C-terminal" evidence="1">
    <location>
        <begin position="460"/>
        <end position="551"/>
    </location>
</feature>
<comment type="caution">
    <text evidence="2">The sequence shown here is derived from an EMBL/GenBank/DDBJ whole genome shotgun (WGS) entry which is preliminary data.</text>
</comment>
<dbReference type="GO" id="GO:0055085">
    <property type="term" value="P:transmembrane transport"/>
    <property type="evidence" value="ECO:0007669"/>
    <property type="project" value="InterPro"/>
</dbReference>
<organism evidence="2 3">
    <name type="scientific">Seonamhaeicola algicola</name>
    <dbReference type="NCBI Taxonomy" id="1719036"/>
    <lineage>
        <taxon>Bacteria</taxon>
        <taxon>Pseudomonadati</taxon>
        <taxon>Bacteroidota</taxon>
        <taxon>Flavobacteriia</taxon>
        <taxon>Flavobacteriales</taxon>
        <taxon>Flavobacteriaceae</taxon>
    </lineage>
</organism>
<evidence type="ECO:0000313" key="3">
    <source>
        <dbReference type="Proteomes" id="UP000321790"/>
    </source>
</evidence>
<dbReference type="EMBL" id="VOSC01000005">
    <property type="protein sequence ID" value="TXE15207.1"/>
    <property type="molecule type" value="Genomic_DNA"/>
</dbReference>
<sequence>MKNFYLIIFVVFFSIINSFSQQEAALVKETDWLQIWTDFNPNSKSYNEPSQIISGEITQDTKLYKRETYLLVGNVFVKEGTTLSIEPGTVIMGDYKTKATLTIAKGAQLIAEGSETDPIVFTSNKSIKRGGDWGGLILLGDGKLNTFGMATMMRYYSNLEPKFYSLVNYGGASTIKNSGILKYVRIEYAGKKSYSSTGSLSGLLLAGIGNETTIEHVMVSYSAGDSFKILGGNVNLKNVVSYKASANDFSFNTGTLSKINNAIAFRYPYASSSAGSRCLTVKSYNKREEIDFSKEGTQVIAENLKFINNSDNVKSDMTSGLIKEAVYIGEHTKVELSNSEIKGFKPAIVFDEKINTEVENLKNISLTNMVFKDCEGYVKTFNNLTNTRLDDWYANRTFLNAFSINNEPVVLIADAKKVAVEKELAEKEAAKMRNVAIPFELIEIAPVLPGCEGNSQSKACFKNKVRAHISSNFKYPEEAIKNKLQGRVLIMFDVDDKGAVVNIRTRGDHKILNDEAERIIKLLPKMQPAKKQGQIVKMVYGLPIGFNNTDN</sequence>
<protein>
    <submittedName>
        <fullName evidence="2">Energy transducer TonB</fullName>
    </submittedName>
</protein>
<keyword evidence="3" id="KW-1185">Reference proteome</keyword>
<dbReference type="SUPFAM" id="SSF51126">
    <property type="entry name" value="Pectin lyase-like"/>
    <property type="match status" value="1"/>
</dbReference>
<evidence type="ECO:0000313" key="2">
    <source>
        <dbReference type="EMBL" id="TXE15207.1"/>
    </source>
</evidence>